<comment type="caution">
    <text evidence="2">The sequence shown here is derived from an EMBL/GenBank/DDBJ whole genome shotgun (WGS) entry which is preliminary data.</text>
</comment>
<keyword evidence="3" id="KW-1185">Reference proteome</keyword>
<reference evidence="2 3" key="1">
    <citation type="submission" date="2024-03" db="EMBL/GenBank/DDBJ databases">
        <title>Human intestinal bacterial collection.</title>
        <authorList>
            <person name="Pauvert C."/>
            <person name="Hitch T.C.A."/>
            <person name="Clavel T."/>
        </authorList>
    </citation>
    <scope>NUCLEOTIDE SEQUENCE [LARGE SCALE GENOMIC DNA]</scope>
    <source>
        <strain evidence="2 3">CLA-AP-H29</strain>
    </source>
</reference>
<evidence type="ECO:0000313" key="3">
    <source>
        <dbReference type="Proteomes" id="UP001464378"/>
    </source>
</evidence>
<feature type="compositionally biased region" description="Polar residues" evidence="1">
    <location>
        <begin position="207"/>
        <end position="227"/>
    </location>
</feature>
<feature type="compositionally biased region" description="Low complexity" evidence="1">
    <location>
        <begin position="120"/>
        <end position="157"/>
    </location>
</feature>
<name>A0ABV1E8F3_9FIRM</name>
<gene>
    <name evidence="2" type="ORF">WMO64_05520</name>
</gene>
<protein>
    <submittedName>
        <fullName evidence="2">Uncharacterized protein</fullName>
    </submittedName>
</protein>
<accession>A0ABV1E8F3</accession>
<feature type="region of interest" description="Disordered" evidence="1">
    <location>
        <begin position="106"/>
        <end position="227"/>
    </location>
</feature>
<evidence type="ECO:0000313" key="2">
    <source>
        <dbReference type="EMBL" id="MEQ2442922.1"/>
    </source>
</evidence>
<dbReference type="Proteomes" id="UP001464378">
    <property type="component" value="Unassembled WGS sequence"/>
</dbReference>
<organism evidence="2 3">
    <name type="scientific">Pseudoflavonifractor intestinihominis</name>
    <dbReference type="NCBI Taxonomy" id="3133171"/>
    <lineage>
        <taxon>Bacteria</taxon>
        <taxon>Bacillati</taxon>
        <taxon>Bacillota</taxon>
        <taxon>Clostridia</taxon>
        <taxon>Eubacteriales</taxon>
        <taxon>Oscillospiraceae</taxon>
        <taxon>Pseudoflavonifractor</taxon>
    </lineage>
</organism>
<evidence type="ECO:0000256" key="1">
    <source>
        <dbReference type="SAM" id="MobiDB-lite"/>
    </source>
</evidence>
<proteinExistence type="predicted"/>
<sequence>MANGQSGDGGIDSDSGIYLNGGSVLALGSRNDAADTASGQAYMEMSFAGEQAAGSNLVIKDSEGNELVNYTAQRVFSSLTYTDAALADGATYSVYVDGVQQQFTGHNFGMMGGGGPQGGQPPEDMGEPPEGMENPPENMGEPPEGMENPPEGMGEPPQDGEMPEGERPEPPEGAGEDGQQPPQPTDGGDRQPPQGGMTADGEGEASTEFTLSADTHSFSGVSDAQSE</sequence>
<dbReference type="EMBL" id="JBBMFK010000006">
    <property type="protein sequence ID" value="MEQ2442922.1"/>
    <property type="molecule type" value="Genomic_DNA"/>
</dbReference>